<feature type="compositionally biased region" description="Basic and acidic residues" evidence="1">
    <location>
        <begin position="39"/>
        <end position="53"/>
    </location>
</feature>
<dbReference type="VEuPathDB" id="TriTrypDB:BSAL_25045"/>
<accession>A0A0S4JJ57</accession>
<dbReference type="EMBL" id="CYKH01001793">
    <property type="protein sequence ID" value="CUG90109.1"/>
    <property type="molecule type" value="Genomic_DNA"/>
</dbReference>
<sequence length="178" mass="19925">MARKQSRCVSSLSWSKRVNETKIGNRNRMRTSRGAAHPDVLHSTDAAETKSRINDAAAPADDDDEIQRILQLKKIVSLNEFISCLRRRITSLLATGTKLLTKQWKFCAVAANATPEPHRTDLLNMCHESAIRYVLSCRECVVLSEVVQHNRHINGLLAHGHHHSGVENAVHDNCQCSL</sequence>
<protein>
    <submittedName>
        <fullName evidence="2">Uncharacterized protein</fullName>
    </submittedName>
</protein>
<organism evidence="2 3">
    <name type="scientific">Bodo saltans</name>
    <name type="common">Flagellated protozoan</name>
    <dbReference type="NCBI Taxonomy" id="75058"/>
    <lineage>
        <taxon>Eukaryota</taxon>
        <taxon>Discoba</taxon>
        <taxon>Euglenozoa</taxon>
        <taxon>Kinetoplastea</taxon>
        <taxon>Metakinetoplastina</taxon>
        <taxon>Eubodonida</taxon>
        <taxon>Bodonidae</taxon>
        <taxon>Bodo</taxon>
    </lineage>
</organism>
<name>A0A0S4JJ57_BODSA</name>
<dbReference type="Proteomes" id="UP000051952">
    <property type="component" value="Unassembled WGS sequence"/>
</dbReference>
<evidence type="ECO:0000313" key="3">
    <source>
        <dbReference type="Proteomes" id="UP000051952"/>
    </source>
</evidence>
<evidence type="ECO:0000256" key="1">
    <source>
        <dbReference type="SAM" id="MobiDB-lite"/>
    </source>
</evidence>
<proteinExistence type="predicted"/>
<evidence type="ECO:0000313" key="2">
    <source>
        <dbReference type="EMBL" id="CUG90109.1"/>
    </source>
</evidence>
<keyword evidence="3" id="KW-1185">Reference proteome</keyword>
<dbReference type="AlphaFoldDB" id="A0A0S4JJ57"/>
<reference evidence="3" key="1">
    <citation type="submission" date="2015-09" db="EMBL/GenBank/DDBJ databases">
        <authorList>
            <consortium name="Pathogen Informatics"/>
        </authorList>
    </citation>
    <scope>NUCLEOTIDE SEQUENCE [LARGE SCALE GENOMIC DNA]</scope>
    <source>
        <strain evidence="3">Lake Konstanz</strain>
    </source>
</reference>
<gene>
    <name evidence="2" type="ORF">BSAL_25045</name>
</gene>
<feature type="region of interest" description="Disordered" evidence="1">
    <location>
        <begin position="20"/>
        <end position="58"/>
    </location>
</feature>